<keyword evidence="3" id="KW-0812">Transmembrane</keyword>
<dbReference type="RefSeq" id="WP_091904842.1">
    <property type="nucleotide sequence ID" value="NZ_FNLO01000002.1"/>
</dbReference>
<protein>
    <submittedName>
        <fullName evidence="4">Flagellar biosynthetic protein FlhB</fullName>
    </submittedName>
</protein>
<dbReference type="SUPFAM" id="SSF160544">
    <property type="entry name" value="EscU C-terminal domain-like"/>
    <property type="match status" value="1"/>
</dbReference>
<dbReference type="PANTHER" id="PTHR30531">
    <property type="entry name" value="FLAGELLAR BIOSYNTHETIC PROTEIN FLHB"/>
    <property type="match status" value="1"/>
</dbReference>
<accession>A0A1H2PMG6</accession>
<dbReference type="GO" id="GO:0009306">
    <property type="term" value="P:protein secretion"/>
    <property type="evidence" value="ECO:0007669"/>
    <property type="project" value="InterPro"/>
</dbReference>
<dbReference type="AlphaFoldDB" id="A0A1H2PMG6"/>
<dbReference type="PANTHER" id="PTHR30531:SF12">
    <property type="entry name" value="FLAGELLAR BIOSYNTHETIC PROTEIN FLHB"/>
    <property type="match status" value="1"/>
</dbReference>
<dbReference type="Gene3D" id="6.10.250.2080">
    <property type="match status" value="1"/>
</dbReference>
<evidence type="ECO:0000313" key="5">
    <source>
        <dbReference type="Proteomes" id="UP000243719"/>
    </source>
</evidence>
<feature type="transmembrane region" description="Helical" evidence="3">
    <location>
        <begin position="90"/>
        <end position="115"/>
    </location>
</feature>
<sequence>MATEKREKATPRKLRKAREKGQVPRSRDFAVAVGLLVALQVILLAMPGWRRQLAALFGVAFAALQSAPGGEGGATLDAALDLALPAAARLTMLMLLPLLATPVCVLGGSLLWGGWTVSTHSLMPRVQRLSPLANAKRLLSMRHIGTFLLGTLKTVTLAFALWLALRAGFAAMLHLLTLPLGAAVRTAGVQLFGVIAALLGIVMLFGIADAPMQRFLFMRQQRMSKQEVKQENKDSEGSPEVRRRIRQLQRQFAMRGLRRSVPQADVVIVNPEHYAVALKYDTARAEAPFVVAKGVDEMAMAIRRIAEAHHIEVLPLAPLARAVYYTSQIDQQIPAGLYRAVAIVLSYVMQLDAYRRGERRRRPVRPATVPVPAALVQPIES</sequence>
<feature type="compositionally biased region" description="Basic and acidic residues" evidence="2">
    <location>
        <begin position="1"/>
        <end position="10"/>
    </location>
</feature>
<dbReference type="Gene3D" id="3.40.1690.10">
    <property type="entry name" value="secretion proteins EscU"/>
    <property type="match status" value="1"/>
</dbReference>
<keyword evidence="4" id="KW-0282">Flagellum</keyword>
<dbReference type="Pfam" id="PF01312">
    <property type="entry name" value="Bac_export_2"/>
    <property type="match status" value="1"/>
</dbReference>
<dbReference type="Proteomes" id="UP000243719">
    <property type="component" value="Unassembled WGS sequence"/>
</dbReference>
<dbReference type="STRING" id="1770053.SAMN05216551_102106"/>
<feature type="transmembrane region" description="Helical" evidence="3">
    <location>
        <begin position="146"/>
        <end position="169"/>
    </location>
</feature>
<dbReference type="InterPro" id="IPR006135">
    <property type="entry name" value="T3SS_substrate_exporter"/>
</dbReference>
<evidence type="ECO:0000256" key="2">
    <source>
        <dbReference type="SAM" id="MobiDB-lite"/>
    </source>
</evidence>
<evidence type="ECO:0000256" key="3">
    <source>
        <dbReference type="SAM" id="Phobius"/>
    </source>
</evidence>
<dbReference type="InterPro" id="IPR029025">
    <property type="entry name" value="T3SS_substrate_exporter_C"/>
</dbReference>
<dbReference type="OrthoDB" id="9807950at2"/>
<dbReference type="GO" id="GO:0005886">
    <property type="term" value="C:plasma membrane"/>
    <property type="evidence" value="ECO:0007669"/>
    <property type="project" value="TreeGrafter"/>
</dbReference>
<evidence type="ECO:0000313" key="4">
    <source>
        <dbReference type="EMBL" id="SDV46923.1"/>
    </source>
</evidence>
<keyword evidence="5" id="KW-1185">Reference proteome</keyword>
<feature type="transmembrane region" description="Helical" evidence="3">
    <location>
        <begin position="189"/>
        <end position="212"/>
    </location>
</feature>
<feature type="region of interest" description="Disordered" evidence="2">
    <location>
        <begin position="1"/>
        <end position="21"/>
    </location>
</feature>
<comment type="similarity">
    <text evidence="1">Belongs to the type III secretion exporter family.</text>
</comment>
<reference evidence="5" key="1">
    <citation type="submission" date="2016-09" db="EMBL/GenBank/DDBJ databases">
        <authorList>
            <person name="Varghese N."/>
            <person name="Submissions S."/>
        </authorList>
    </citation>
    <scope>NUCLEOTIDE SEQUENCE [LARGE SCALE GENOMIC DNA]</scope>
    <source>
        <strain evidence="5">JS23</strain>
    </source>
</reference>
<keyword evidence="4" id="KW-0966">Cell projection</keyword>
<name>A0A1H2PMG6_9BURK</name>
<keyword evidence="3" id="KW-0472">Membrane</keyword>
<keyword evidence="4" id="KW-0969">Cilium</keyword>
<dbReference type="EMBL" id="FNLO01000002">
    <property type="protein sequence ID" value="SDV46923.1"/>
    <property type="molecule type" value="Genomic_DNA"/>
</dbReference>
<dbReference type="PRINTS" id="PR00950">
    <property type="entry name" value="TYPE3IMSPROT"/>
</dbReference>
<evidence type="ECO:0000256" key="1">
    <source>
        <dbReference type="ARBA" id="ARBA00010690"/>
    </source>
</evidence>
<gene>
    <name evidence="4" type="ORF">SAMN05216551_102106</name>
</gene>
<proteinExistence type="inferred from homology"/>
<feature type="transmembrane region" description="Helical" evidence="3">
    <location>
        <begin position="29"/>
        <end position="46"/>
    </location>
</feature>
<organism evidence="4 5">
    <name type="scientific">Chitinasiproducens palmae</name>
    <dbReference type="NCBI Taxonomy" id="1770053"/>
    <lineage>
        <taxon>Bacteria</taxon>
        <taxon>Pseudomonadati</taxon>
        <taxon>Pseudomonadota</taxon>
        <taxon>Betaproteobacteria</taxon>
        <taxon>Burkholderiales</taxon>
        <taxon>Burkholderiaceae</taxon>
        <taxon>Chitinasiproducens</taxon>
    </lineage>
</organism>
<keyword evidence="3" id="KW-1133">Transmembrane helix</keyword>